<evidence type="ECO:0000313" key="3">
    <source>
        <dbReference type="Proteomes" id="UP000092555"/>
    </source>
</evidence>
<proteinExistence type="predicted"/>
<keyword evidence="3" id="KW-1185">Reference proteome</keyword>
<feature type="transmembrane region" description="Helical" evidence="1">
    <location>
        <begin position="20"/>
        <end position="37"/>
    </location>
</feature>
<reference evidence="2 3" key="1">
    <citation type="submission" date="2016-05" db="EMBL/GenBank/DDBJ databases">
        <title>Comparative genomics of biotechnologically important yeasts.</title>
        <authorList>
            <consortium name="DOE Joint Genome Institute"/>
            <person name="Riley R."/>
            <person name="Haridas S."/>
            <person name="Wolfe K.H."/>
            <person name="Lopes M.R."/>
            <person name="Hittinger C.T."/>
            <person name="Goker M."/>
            <person name="Salamov A."/>
            <person name="Wisecaver J."/>
            <person name="Long T.M."/>
            <person name="Aerts A.L."/>
            <person name="Barry K."/>
            <person name="Choi C."/>
            <person name="Clum A."/>
            <person name="Coughlan A.Y."/>
            <person name="Deshpande S."/>
            <person name="Douglass A.P."/>
            <person name="Hanson S.J."/>
            <person name="Klenk H.-P."/>
            <person name="LaButti K."/>
            <person name="Lapidus A."/>
            <person name="Lindquist E."/>
            <person name="Lipzen A."/>
            <person name="Meier-kolthoff J.P."/>
            <person name="Ohm R.A."/>
            <person name="Otillar R.P."/>
            <person name="Pangilinan J."/>
            <person name="Peng Y."/>
            <person name="Rokas A."/>
            <person name="Rosa C.A."/>
            <person name="Scheuner C."/>
            <person name="Sibirny A.A."/>
            <person name="Slot J.C."/>
            <person name="Stielow J.B."/>
            <person name="Sun H."/>
            <person name="Kurtzman C.P."/>
            <person name="Blackwell M."/>
            <person name="Grigoriev I.V."/>
            <person name="Jeffries T.W."/>
        </authorList>
    </citation>
    <scope>NUCLEOTIDE SEQUENCE [LARGE SCALE GENOMIC DNA]</scope>
    <source>
        <strain evidence="2 3">NRRL YB-4993</strain>
    </source>
</reference>
<dbReference type="AlphaFoldDB" id="A0A1A0HIG4"/>
<evidence type="ECO:0000256" key="1">
    <source>
        <dbReference type="SAM" id="Phobius"/>
    </source>
</evidence>
<sequence>MECCMYKTYSRRERKVIQDYTWWAIFLACISQIFEAATGQIGKKPIMCDNLQYTIEKSPHTSRALGKYMAMLQPDPASIPE</sequence>
<evidence type="ECO:0000313" key="2">
    <source>
        <dbReference type="EMBL" id="OBA23672.1"/>
    </source>
</evidence>
<protein>
    <submittedName>
        <fullName evidence="2">Uncharacterized protein</fullName>
    </submittedName>
</protein>
<dbReference type="EMBL" id="LXTC01000001">
    <property type="protein sequence ID" value="OBA23672.1"/>
    <property type="molecule type" value="Genomic_DNA"/>
</dbReference>
<dbReference type="RefSeq" id="XP_018714153.1">
    <property type="nucleotide sequence ID" value="XM_018853908.1"/>
</dbReference>
<keyword evidence="1" id="KW-0812">Transmembrane</keyword>
<keyword evidence="1" id="KW-0472">Membrane</keyword>
<dbReference type="Proteomes" id="UP000092555">
    <property type="component" value="Unassembled WGS sequence"/>
</dbReference>
<name>A0A1A0HIG4_9ASCO</name>
<dbReference type="GeneID" id="30026884"/>
<accession>A0A1A0HIG4</accession>
<gene>
    <name evidence="2" type="ORF">METBIDRAFT_110480</name>
</gene>
<organism evidence="2 3">
    <name type="scientific">Metschnikowia bicuspidata var. bicuspidata NRRL YB-4993</name>
    <dbReference type="NCBI Taxonomy" id="869754"/>
    <lineage>
        <taxon>Eukaryota</taxon>
        <taxon>Fungi</taxon>
        <taxon>Dikarya</taxon>
        <taxon>Ascomycota</taxon>
        <taxon>Saccharomycotina</taxon>
        <taxon>Pichiomycetes</taxon>
        <taxon>Metschnikowiaceae</taxon>
        <taxon>Metschnikowia</taxon>
    </lineage>
</organism>
<comment type="caution">
    <text evidence="2">The sequence shown here is derived from an EMBL/GenBank/DDBJ whole genome shotgun (WGS) entry which is preliminary data.</text>
</comment>
<keyword evidence="1" id="KW-1133">Transmembrane helix</keyword>